<accession>A0A845F409</accession>
<dbReference type="RefSeq" id="WP_160920740.1">
    <property type="nucleotide sequence ID" value="NZ_WMEY01000007.1"/>
</dbReference>
<proteinExistence type="predicted"/>
<name>A0A845F409_9BACL</name>
<evidence type="ECO:0000313" key="1">
    <source>
        <dbReference type="EMBL" id="MYL65395.1"/>
    </source>
</evidence>
<sequence length="64" mass="7202">MFTVKIHEEGAGDLEAETFDVRYQANVAFKEKTLAYSNQTGRYEISLKEDSGEEILSTKVGLGW</sequence>
<evidence type="ECO:0000313" key="2">
    <source>
        <dbReference type="Proteomes" id="UP000447833"/>
    </source>
</evidence>
<reference evidence="1 2" key="1">
    <citation type="submission" date="2019-11" db="EMBL/GenBank/DDBJ databases">
        <title>Genome sequences of 17 halophilic strains isolated from different environments.</title>
        <authorList>
            <person name="Furrow R.E."/>
        </authorList>
    </citation>
    <scope>NUCLEOTIDE SEQUENCE [LARGE SCALE GENOMIC DNA]</scope>
    <source>
        <strain evidence="1 2">22506_14_FS</strain>
    </source>
</reference>
<protein>
    <submittedName>
        <fullName evidence="1">Uncharacterized protein</fullName>
    </submittedName>
</protein>
<dbReference type="Proteomes" id="UP000447833">
    <property type="component" value="Unassembled WGS sequence"/>
</dbReference>
<gene>
    <name evidence="1" type="ORF">GLW07_18715</name>
</gene>
<dbReference type="EMBL" id="WMEY01000007">
    <property type="protein sequence ID" value="MYL65395.1"/>
    <property type="molecule type" value="Genomic_DNA"/>
</dbReference>
<dbReference type="AlphaFoldDB" id="A0A845F409"/>
<organism evidence="1 2">
    <name type="scientific">Guptibacillus hwajinpoensis</name>
    <dbReference type="NCBI Taxonomy" id="208199"/>
    <lineage>
        <taxon>Bacteria</taxon>
        <taxon>Bacillati</taxon>
        <taxon>Bacillota</taxon>
        <taxon>Bacilli</taxon>
        <taxon>Bacillales</taxon>
        <taxon>Guptibacillaceae</taxon>
        <taxon>Guptibacillus</taxon>
    </lineage>
</organism>
<comment type="caution">
    <text evidence="1">The sequence shown here is derived from an EMBL/GenBank/DDBJ whole genome shotgun (WGS) entry which is preliminary data.</text>
</comment>